<dbReference type="Gene3D" id="1.10.60.20">
    <property type="entry name" value="Ribosomal protein S17e-like"/>
    <property type="match status" value="1"/>
</dbReference>
<name>A0A196SHU9_BLAHN</name>
<evidence type="ECO:0000313" key="8">
    <source>
        <dbReference type="Proteomes" id="UP000078348"/>
    </source>
</evidence>
<dbReference type="GO" id="GO:0016787">
    <property type="term" value="F:hydrolase activity"/>
    <property type="evidence" value="ECO:0007669"/>
    <property type="project" value="InterPro"/>
</dbReference>
<dbReference type="GO" id="GO:0006412">
    <property type="term" value="P:translation"/>
    <property type="evidence" value="ECO:0007669"/>
    <property type="project" value="InterPro"/>
</dbReference>
<evidence type="ECO:0000256" key="5">
    <source>
        <dbReference type="SAM" id="SignalP"/>
    </source>
</evidence>
<dbReference type="InterPro" id="IPR029052">
    <property type="entry name" value="Metallo-depent_PP-like"/>
</dbReference>
<keyword evidence="2 7" id="KW-0689">Ribosomal protein</keyword>
<dbReference type="InterPro" id="IPR004843">
    <property type="entry name" value="Calcineurin-like_PHP"/>
</dbReference>
<accession>A0A196SHU9</accession>
<protein>
    <submittedName>
        <fullName evidence="7">40S ribosomal protein S17</fullName>
    </submittedName>
</protein>
<dbReference type="OrthoDB" id="197611at2759"/>
<evidence type="ECO:0000259" key="6">
    <source>
        <dbReference type="Pfam" id="PF00149"/>
    </source>
</evidence>
<dbReference type="GO" id="GO:0005840">
    <property type="term" value="C:ribosome"/>
    <property type="evidence" value="ECO:0007669"/>
    <property type="project" value="UniProtKB-KW"/>
</dbReference>
<evidence type="ECO:0000256" key="1">
    <source>
        <dbReference type="ARBA" id="ARBA00010444"/>
    </source>
</evidence>
<feature type="transmembrane region" description="Helical" evidence="4">
    <location>
        <begin position="550"/>
        <end position="570"/>
    </location>
</feature>
<feature type="transmembrane region" description="Helical" evidence="4">
    <location>
        <begin position="591"/>
        <end position="614"/>
    </location>
</feature>
<dbReference type="GO" id="GO:1990904">
    <property type="term" value="C:ribonucleoprotein complex"/>
    <property type="evidence" value="ECO:0007669"/>
    <property type="project" value="UniProtKB-KW"/>
</dbReference>
<dbReference type="HAMAP" id="MF_00511">
    <property type="entry name" value="Ribosomal_eS17"/>
    <property type="match status" value="1"/>
</dbReference>
<gene>
    <name evidence="7" type="ORF">AV274_2405</name>
</gene>
<dbReference type="Pfam" id="PF00149">
    <property type="entry name" value="Metallophos"/>
    <property type="match status" value="1"/>
</dbReference>
<keyword evidence="4" id="KW-0472">Membrane</keyword>
<keyword evidence="3" id="KW-0687">Ribonucleoprotein</keyword>
<proteinExistence type="inferred from homology"/>
<reference evidence="7 8" key="1">
    <citation type="submission" date="2016-05" db="EMBL/GenBank/DDBJ databases">
        <title>Nuclear genome of Blastocystis sp. subtype 1 NandII.</title>
        <authorList>
            <person name="Gentekaki E."/>
            <person name="Curtis B."/>
            <person name="Stairs C."/>
            <person name="Eme L."/>
            <person name="Herman E."/>
            <person name="Klimes V."/>
            <person name="Arias M.C."/>
            <person name="Elias M."/>
            <person name="Hilliou F."/>
            <person name="Klute M."/>
            <person name="Malik S.-B."/>
            <person name="Pightling A."/>
            <person name="Rachubinski R."/>
            <person name="Salas D."/>
            <person name="Schlacht A."/>
            <person name="Suga H."/>
            <person name="Archibald J."/>
            <person name="Ball S.G."/>
            <person name="Clark G."/>
            <person name="Dacks J."/>
            <person name="Van Der Giezen M."/>
            <person name="Tsaousis A."/>
            <person name="Roger A."/>
        </authorList>
    </citation>
    <scope>NUCLEOTIDE SEQUENCE [LARGE SCALE GENOMIC DNA]</scope>
    <source>
        <strain evidence="8">ATCC 50177 / NandII</strain>
    </source>
</reference>
<dbReference type="NCBIfam" id="NF002242">
    <property type="entry name" value="PRK01151.1"/>
    <property type="match status" value="1"/>
</dbReference>
<dbReference type="InterPro" id="IPR001210">
    <property type="entry name" value="Ribosomal_eS17"/>
</dbReference>
<evidence type="ECO:0000256" key="4">
    <source>
        <dbReference type="SAM" id="Phobius"/>
    </source>
</evidence>
<feature type="chain" id="PRO_5008274637" evidence="5">
    <location>
        <begin position="19"/>
        <end position="802"/>
    </location>
</feature>
<organism evidence="7 8">
    <name type="scientific">Blastocystis sp. subtype 1 (strain ATCC 50177 / NandII)</name>
    <dbReference type="NCBI Taxonomy" id="478820"/>
    <lineage>
        <taxon>Eukaryota</taxon>
        <taxon>Sar</taxon>
        <taxon>Stramenopiles</taxon>
        <taxon>Bigyra</taxon>
        <taxon>Opalozoa</taxon>
        <taxon>Opalinata</taxon>
        <taxon>Blastocystidae</taxon>
        <taxon>Blastocystis</taxon>
    </lineage>
</organism>
<dbReference type="InterPro" id="IPR036401">
    <property type="entry name" value="Ribosomal_eS17_sf"/>
</dbReference>
<evidence type="ECO:0000256" key="2">
    <source>
        <dbReference type="ARBA" id="ARBA00022980"/>
    </source>
</evidence>
<dbReference type="SUPFAM" id="SSF116820">
    <property type="entry name" value="Rps17e-like"/>
    <property type="match status" value="1"/>
</dbReference>
<dbReference type="EMBL" id="LXWW01000111">
    <property type="protein sequence ID" value="OAO15886.1"/>
    <property type="molecule type" value="Genomic_DNA"/>
</dbReference>
<dbReference type="Proteomes" id="UP000078348">
    <property type="component" value="Unassembled WGS sequence"/>
</dbReference>
<dbReference type="AlphaFoldDB" id="A0A196SHU9"/>
<dbReference type="PANTHER" id="PTHR10732:SF0">
    <property type="entry name" value="40S RIBOSOMAL PROTEIN S17"/>
    <property type="match status" value="1"/>
</dbReference>
<dbReference type="STRING" id="478820.A0A196SHU9"/>
<comment type="caution">
    <text evidence="7">The sequence shown here is derived from an EMBL/GenBank/DDBJ whole genome shotgun (WGS) entry which is preliminary data.</text>
</comment>
<dbReference type="Gene3D" id="3.60.21.10">
    <property type="match status" value="1"/>
</dbReference>
<keyword evidence="5" id="KW-0732">Signal</keyword>
<sequence>MSYIASILVCTLLAISCGEVVDYDNNVFAYLHITDTHISKNPTLMTAHNFRLFTSTILPGFKPELVIHTGDMTDGWLGDFATGDVKEEWAIYRDALEKSGYFNSSVWLDIRGNHDNSNQDSSENHYYREYSTCGKEGPVFNRVIERPFGKYCFVGLDATLTPSPGVMMTYYGYVPRVNQLRLRDILKEDVARCNHTVVFTHYPSIYCNSPALNSIYKKYPPSFVLSGHVHATLGNRANAKMNPKTIESVLRDFKVRDIFRLAAFDNDYMSYLDLNIDEALLRPVVLVTNPPNSQLYSESQSLAGVPHTRFIHMLVYDLEQNNTINLNGFAVQIDGQFLEGRATRSAAVPHLFFFPWSPALYGAGLHTLKVSYSTGVRSTTYTHSFITRPQSIRAVVAANRTLSYSAIQNAMEPGNNVGGYVLTYRIVVVMVTLSYVLSVVLVAFVVVCRQTIKRFYPYRLASDFEGRYRVYHFLFRRDIDRKFPYFMRSFAFMASDTYVSRFFIGALLWETLGFWAVGKFPREFGLQSLWGVLFVPATRLGNYSLWLDLYLWHVIFLVLFYIPLMLYYCAFMIPHGMTPEATPLSRALRMICHCIAFIYFVGIFLFVKVLAFWMSFDKATLLLSPVWFWIPFINAVLMVRELVFEHHYNRKGLKIREEVMEKAAAQAAGEGRVRTRTVKKTAATIVEKYYQKLALDFENNKRSVDECADLPSKRMRNKIAGYVTHLMKRIQRGPVRGISLKLQEEERERRLDFIPEHSALEKEEILVDSETNDMLKAMKMSIAGVKVMGNKKFRSHRKPQQH</sequence>
<evidence type="ECO:0000256" key="3">
    <source>
        <dbReference type="ARBA" id="ARBA00023274"/>
    </source>
</evidence>
<evidence type="ECO:0000313" key="7">
    <source>
        <dbReference type="EMBL" id="OAO15886.1"/>
    </source>
</evidence>
<feature type="transmembrane region" description="Helical" evidence="4">
    <location>
        <begin position="422"/>
        <end position="447"/>
    </location>
</feature>
<comment type="similarity">
    <text evidence="1">Belongs to the eukaryotic ribosomal protein eS17 family.</text>
</comment>
<feature type="transmembrane region" description="Helical" evidence="4">
    <location>
        <begin position="626"/>
        <end position="644"/>
    </location>
</feature>
<dbReference type="GO" id="GO:0003735">
    <property type="term" value="F:structural constituent of ribosome"/>
    <property type="evidence" value="ECO:0007669"/>
    <property type="project" value="InterPro"/>
</dbReference>
<keyword evidence="8" id="KW-1185">Reference proteome</keyword>
<dbReference type="SUPFAM" id="SSF56300">
    <property type="entry name" value="Metallo-dependent phosphatases"/>
    <property type="match status" value="1"/>
</dbReference>
<feature type="signal peptide" evidence="5">
    <location>
        <begin position="1"/>
        <end position="18"/>
    </location>
</feature>
<feature type="transmembrane region" description="Helical" evidence="4">
    <location>
        <begin position="485"/>
        <end position="509"/>
    </location>
</feature>
<keyword evidence="4" id="KW-0812">Transmembrane</keyword>
<feature type="domain" description="Calcineurin-like phosphoesterase" evidence="6">
    <location>
        <begin position="31"/>
        <end position="231"/>
    </location>
</feature>
<keyword evidence="4" id="KW-1133">Transmembrane helix</keyword>
<dbReference type="PANTHER" id="PTHR10732">
    <property type="entry name" value="40S RIBOSOMAL PROTEIN S17"/>
    <property type="match status" value="1"/>
</dbReference>
<dbReference type="Pfam" id="PF00833">
    <property type="entry name" value="Ribosomal_S17e"/>
    <property type="match status" value="1"/>
</dbReference>